<keyword evidence="2" id="KW-0945">Host-virus interaction</keyword>
<dbReference type="Gene3D" id="2.60.40.1830">
    <property type="entry name" value="Phage tail base-plate Siphoviridae RBP, head domain"/>
    <property type="match status" value="1"/>
</dbReference>
<dbReference type="SUPFAM" id="SSF49835">
    <property type="entry name" value="Virus attachment protein globular domain"/>
    <property type="match status" value="1"/>
</dbReference>
<dbReference type="Proteomes" id="UP000218711">
    <property type="component" value="Unassembled WGS sequence"/>
</dbReference>
<evidence type="ECO:0000313" key="5">
    <source>
        <dbReference type="EMBL" id="PCS21062.1"/>
    </source>
</evidence>
<reference evidence="5 6" key="1">
    <citation type="submission" date="2014-12" db="EMBL/GenBank/DDBJ databases">
        <title>Draft genome sequences of 10 type strains of Lactococcus.</title>
        <authorList>
            <person name="Sun Z."/>
            <person name="Zhong Z."/>
            <person name="Liu W."/>
            <person name="Zhang W."/>
            <person name="Zhang H."/>
        </authorList>
    </citation>
    <scope>NUCLEOTIDE SEQUENCE [LARGE SCALE GENOMIC DNA]</scope>
    <source>
        <strain evidence="5 6">DSM 21502</strain>
    </source>
</reference>
<dbReference type="AlphaFoldDB" id="A0A2A5SYS3"/>
<sequence length="886" mass="97484">MQLNIHDSTLKRIGFINNDLPDALHYFNDNWHRYLAEGTSTFDFSVNKVNPDYALLTLQSYISFSYDDEDYLFNIINIQQDHYSMQLQCENLNLELISEDVEPYNNNLRHSIVWYLKNAAKITDNVVEIGNNPFSTIDEDTSNPILSFDSTETKLARIISICNSFKAEFQFKTNLKDDGTLQNITLDLYQTGGVGQLRKDVTLYYGKNIDGITSTGDRTSTFFNSTTVTDSNNKYNWLSIEGKYYNSDGQLEFYKDAGSNTAYAPLSRDMFPSQILSTSSDQYTNKNIQTSASSNDDLWDYAVSQFKLHAYPQMTYEVIVSVNAVTSALGNDKKLNIGDTIIVQDATFDKSDGGLILSARVSEQEISFTNPLNNKITFTNFVKLKSEISADLYGRMKDLVDQNIPYKAEVETTNGLQFKNGKGSTTLTARIYFGSDSSETKADSYEWRKDGTLVANVQEITVDASGIDGKAVYAYKATVNEKVVGTASVTITNVNDGENGTDGTDGRSVTGIEQKYQLTQTDATPANPWEDEVWQTSQPKMTATNKYLWSITRTTFNQAPLTQDIVEQKAVYGDSGEDGSDGDPGKIVSDEEPTTKFKGLTWKYIGITAVDASDGTNIQPNTEYYWNGKNWVINLINAKNIITETLTALGDVTAGSFTLKNGDTGMSVKDGTVKSWGVSKKPDPSVPGGYSNTSVGATLDSGNLIFYSADYNTVSNDGEVIDPAKKAVLLSMDNHNTQSNAVTLVLESARPNFQFLIVGKTVLQGDVTVYGEIRQTSKTASVTIGAGLTLSLERRGEMVIAILTGTINSSLTSGQQFGVGKIPLGYRPNKSVNIPAHMTSSYNNAHIDNAHIDAGIDGACTWWGPSTNTGYPRGTQTWFTDDALPN</sequence>
<comment type="subcellular location">
    <subcellularLocation>
        <location evidence="1">Virion</location>
    </subcellularLocation>
</comment>
<feature type="domain" description="Receptor-binding protein of phage tail base-plate Siphoviridae head" evidence="4">
    <location>
        <begin position="780"/>
        <end position="879"/>
    </location>
</feature>
<organism evidence="5 6">
    <name type="scientific">Lactococcus cremoris subsp. tructae</name>
    <dbReference type="NCBI Taxonomy" id="542833"/>
    <lineage>
        <taxon>Bacteria</taxon>
        <taxon>Bacillati</taxon>
        <taxon>Bacillota</taxon>
        <taxon>Bacilli</taxon>
        <taxon>Lactobacillales</taxon>
        <taxon>Streptococcaceae</taxon>
        <taxon>Lactococcus</taxon>
    </lineage>
</organism>
<accession>A0A2A5SYS3</accession>
<evidence type="ECO:0000256" key="2">
    <source>
        <dbReference type="ARBA" id="ARBA00022581"/>
    </source>
</evidence>
<dbReference type="Pfam" id="PF08931">
    <property type="entry name" value="Caudo_bapla_RBP"/>
    <property type="match status" value="1"/>
</dbReference>
<dbReference type="EMBL" id="JXKC01000001">
    <property type="protein sequence ID" value="PCS21062.1"/>
    <property type="molecule type" value="Genomic_DNA"/>
</dbReference>
<evidence type="ECO:0000259" key="4">
    <source>
        <dbReference type="Pfam" id="PF08931"/>
    </source>
</evidence>
<feature type="region of interest" description="Disordered" evidence="3">
    <location>
        <begin position="572"/>
        <end position="591"/>
    </location>
</feature>
<proteinExistence type="predicted"/>
<name>A0A2A5SYS3_LACLC</name>
<evidence type="ECO:0000256" key="3">
    <source>
        <dbReference type="SAM" id="MobiDB-lite"/>
    </source>
</evidence>
<protein>
    <recommendedName>
        <fullName evidence="4">Receptor-binding protein of phage tail base-plate Siphoviridae head domain-containing protein</fullName>
    </recommendedName>
</protein>
<evidence type="ECO:0000313" key="6">
    <source>
        <dbReference type="Proteomes" id="UP000218711"/>
    </source>
</evidence>
<evidence type="ECO:0000256" key="1">
    <source>
        <dbReference type="ARBA" id="ARBA00004328"/>
    </source>
</evidence>
<gene>
    <name evidence="5" type="ORF">RU92_GL000710</name>
</gene>
<dbReference type="GO" id="GO:0019062">
    <property type="term" value="P:virion attachment to host cell"/>
    <property type="evidence" value="ECO:0007669"/>
    <property type="project" value="InterPro"/>
</dbReference>
<comment type="caution">
    <text evidence="5">The sequence shown here is derived from an EMBL/GenBank/DDBJ whole genome shotgun (WGS) entry which is preliminary data.</text>
</comment>
<dbReference type="InterPro" id="IPR008982">
    <property type="entry name" value="Adenovirus_pIV-like_att"/>
</dbReference>
<dbReference type="GO" id="GO:0007155">
    <property type="term" value="P:cell adhesion"/>
    <property type="evidence" value="ECO:0007669"/>
    <property type="project" value="InterPro"/>
</dbReference>
<dbReference type="InterPro" id="IPR015027">
    <property type="entry name" value="Caudo_bapla_RBP"/>
</dbReference>